<reference evidence="1 2" key="1">
    <citation type="submission" date="2006-10" db="EMBL/GenBank/DDBJ databases">
        <title>Complete sequence of Syntrophobacter fumaroxidans MPOB.</title>
        <authorList>
            <consortium name="US DOE Joint Genome Institute"/>
            <person name="Copeland A."/>
            <person name="Lucas S."/>
            <person name="Lapidus A."/>
            <person name="Barry K."/>
            <person name="Detter J.C."/>
            <person name="Glavina del Rio T."/>
            <person name="Hammon N."/>
            <person name="Israni S."/>
            <person name="Pitluck S."/>
            <person name="Goltsman E.G."/>
            <person name="Martinez M."/>
            <person name="Schmutz J."/>
            <person name="Larimer F."/>
            <person name="Land M."/>
            <person name="Hauser L."/>
            <person name="Kyrpides N."/>
            <person name="Kim E."/>
            <person name="Boone D.R."/>
            <person name="Brockman F."/>
            <person name="Culley D."/>
            <person name="Ferry J."/>
            <person name="Gunsalus R."/>
            <person name="McInerney M.J."/>
            <person name="Morrison M."/>
            <person name="Plugge C."/>
            <person name="Rohlin L."/>
            <person name="Scholten J."/>
            <person name="Sieber J."/>
            <person name="Stams A.J.M."/>
            <person name="Worm P."/>
            <person name="Henstra A.M."/>
            <person name="Richardson P."/>
        </authorList>
    </citation>
    <scope>NUCLEOTIDE SEQUENCE [LARGE SCALE GENOMIC DNA]</scope>
    <source>
        <strain evidence="2">DSM 10017 / MPOB</strain>
    </source>
</reference>
<keyword evidence="2" id="KW-1185">Reference proteome</keyword>
<evidence type="ECO:0000313" key="2">
    <source>
        <dbReference type="Proteomes" id="UP000001784"/>
    </source>
</evidence>
<dbReference type="KEGG" id="sfu:Sfum_0584"/>
<dbReference type="InterPro" id="IPR011990">
    <property type="entry name" value="TPR-like_helical_dom_sf"/>
</dbReference>
<proteinExistence type="predicted"/>
<dbReference type="SUPFAM" id="SSF48452">
    <property type="entry name" value="TPR-like"/>
    <property type="match status" value="1"/>
</dbReference>
<dbReference type="RefSeq" id="WP_011697456.1">
    <property type="nucleotide sequence ID" value="NC_008554.1"/>
</dbReference>
<dbReference type="EMBL" id="CP000478">
    <property type="protein sequence ID" value="ABK16283.1"/>
    <property type="molecule type" value="Genomic_DNA"/>
</dbReference>
<sequence length="292" mass="31835" precursor="true">MRPDTFMKVFASMVLSIMLGGCVQSMRSPALKHAEASGTTETAPVVKKNPAEVAASPSGYPFDSAEARRKVNQYETELQRNGGRRDIALVELARLCFTLGELGEKSESELHFNKGRYYAECLSKEQPARVEGHYWLAMNLAGLARAGGAGRSLRLLSVIVDELKVALGIDETYDKGGPHRVLGRIRCKAPVWPLSEGNMDQSLEHLRAAVVIAPENSTNHLFLAETLYQLGKTEEAVQELERVVSSSCRAAYSAGARDDCQEALALLKKCREEQNCEPAGKSVNVASPGKAR</sequence>
<dbReference type="Proteomes" id="UP000001784">
    <property type="component" value="Chromosome"/>
</dbReference>
<dbReference type="PROSITE" id="PS51257">
    <property type="entry name" value="PROKAR_LIPOPROTEIN"/>
    <property type="match status" value="1"/>
</dbReference>
<dbReference type="OrthoDB" id="5420989at2"/>
<dbReference type="AlphaFoldDB" id="A0LFT1"/>
<dbReference type="Pfam" id="PF14559">
    <property type="entry name" value="TPR_19"/>
    <property type="match status" value="1"/>
</dbReference>
<dbReference type="STRING" id="335543.Sfum_0584"/>
<dbReference type="eggNOG" id="COG0457">
    <property type="taxonomic scope" value="Bacteria"/>
</dbReference>
<protein>
    <submittedName>
        <fullName evidence="1">Uncharacterized protein</fullName>
    </submittedName>
</protein>
<organism evidence="1 2">
    <name type="scientific">Syntrophobacter fumaroxidans (strain DSM 10017 / MPOB)</name>
    <dbReference type="NCBI Taxonomy" id="335543"/>
    <lineage>
        <taxon>Bacteria</taxon>
        <taxon>Pseudomonadati</taxon>
        <taxon>Thermodesulfobacteriota</taxon>
        <taxon>Syntrophobacteria</taxon>
        <taxon>Syntrophobacterales</taxon>
        <taxon>Syntrophobacteraceae</taxon>
        <taxon>Syntrophobacter</taxon>
    </lineage>
</organism>
<dbReference type="HOGENOM" id="CLU_952935_0_0_7"/>
<dbReference type="Gene3D" id="1.25.40.10">
    <property type="entry name" value="Tetratricopeptide repeat domain"/>
    <property type="match status" value="1"/>
</dbReference>
<dbReference type="InParanoid" id="A0LFT1"/>
<name>A0LFT1_SYNFM</name>
<accession>A0LFT1</accession>
<gene>
    <name evidence="1" type="ordered locus">Sfum_0584</name>
</gene>
<evidence type="ECO:0000313" key="1">
    <source>
        <dbReference type="EMBL" id="ABK16283.1"/>
    </source>
</evidence>